<dbReference type="Gene3D" id="3.40.50.1700">
    <property type="entry name" value="Glycoside hydrolase family 3 C-terminal domain"/>
    <property type="match status" value="1"/>
</dbReference>
<dbReference type="AlphaFoldDB" id="A0A9W5YCC7"/>
<evidence type="ECO:0000313" key="3">
    <source>
        <dbReference type="EMBL" id="GKX29738.1"/>
    </source>
</evidence>
<dbReference type="InterPro" id="IPR013783">
    <property type="entry name" value="Ig-like_fold"/>
</dbReference>
<evidence type="ECO:0000259" key="2">
    <source>
        <dbReference type="SMART" id="SM01217"/>
    </source>
</evidence>
<dbReference type="InterPro" id="IPR036962">
    <property type="entry name" value="Glyco_hydro_3_N_sf"/>
</dbReference>
<dbReference type="SUPFAM" id="SSF52279">
    <property type="entry name" value="Beta-D-glucan exohydrolase, C-terminal domain"/>
    <property type="match status" value="1"/>
</dbReference>
<dbReference type="Proteomes" id="UP001144256">
    <property type="component" value="Unassembled WGS sequence"/>
</dbReference>
<dbReference type="GO" id="GO:0009251">
    <property type="term" value="P:glucan catabolic process"/>
    <property type="evidence" value="ECO:0007669"/>
    <property type="project" value="TreeGrafter"/>
</dbReference>
<evidence type="ECO:0000256" key="1">
    <source>
        <dbReference type="ARBA" id="ARBA00022801"/>
    </source>
</evidence>
<name>A0A9W5YCC7_9FIRM</name>
<dbReference type="Pfam" id="PF00933">
    <property type="entry name" value="Glyco_hydro_3"/>
    <property type="match status" value="1"/>
</dbReference>
<dbReference type="PANTHER" id="PTHR30620:SF123">
    <property type="entry name" value="BETA-XYLOSIDASE"/>
    <property type="match status" value="1"/>
</dbReference>
<protein>
    <submittedName>
        <fullName evidence="3">Beta-glucosidase</fullName>
    </submittedName>
</protein>
<dbReference type="GO" id="GO:0008422">
    <property type="term" value="F:beta-glucosidase activity"/>
    <property type="evidence" value="ECO:0007669"/>
    <property type="project" value="TreeGrafter"/>
</dbReference>
<gene>
    <name evidence="3" type="ORF">SH1V18_22180</name>
</gene>
<keyword evidence="1" id="KW-0378">Hydrolase</keyword>
<dbReference type="InterPro" id="IPR026891">
    <property type="entry name" value="Fn3-like"/>
</dbReference>
<keyword evidence="4" id="KW-1185">Reference proteome</keyword>
<dbReference type="InterPro" id="IPR036881">
    <property type="entry name" value="Glyco_hydro_3_C_sf"/>
</dbReference>
<sequence length="769" mass="86420">MNYKYKNPNLSPIERAEDLLSLMTLEEKVGQLNQKLYGFSIYEKKDNSYFITDEFKDEVKKWSGLGFLYGLYRSDPWSKKNYKSGIPKNKAMDIYNEIQRYVIEHSRLGIPVLITTECPHGHQSLDSYLLPVNLAMGATFNTRLIEKAFGICAKDVSTMNVDFALVSVLDVLRDPRWGRSEECFGEDPYLVSEFARAVIKGLQENGVYAVAKHFCGQGECTGGVNASAARIGERELREIHLPPAEAVCSEGVKGIMAAYNEIDGIPCHANKYLLRDVLKSEYGFDGIVMADGVAIDRLDIMTGNNVKSGGLALNSGIDVSLWDNGFTKLTHACNNNFVSMETIDSAVKKVLTIKFERGLFDDPYIKSKPKIYSYSDYDESLQISRESVVLLENKNDYLPVDVNQISSIAVIGPNADNLYNQLGDYTPYVKEKDGITVYEGIKDYIKSETHKPIKVEYCEGINNTGKMDSNKLQQAIQLSRKCDVTILVLGGTSSRFNEVKFDNNGAAIIDETNDGSNFMDCGEGIDCASLALPENQSHLAEYIYKNAKKVVTIMIQGRPYIINNIVEESDSVLSAFYPGMRGGQALAEIIFGKISPSGRLPVSIPRHAGQIPSYYNYKLSYDAMNYYDMKKGPLYTFGYGLTYSNLIYSNIKLSKDKISKKSLDKENITLEFEIKNDGNYDTYAVPQLYIRDVQASVIRRVRELKSFQKVWIPKNKTVSVSLEITKESLCLWDYRMQKDIEEGEFLLYLSDNGTDYLSGILRIIGDGSF</sequence>
<feature type="domain" description="Fibronectin type III-like" evidence="2">
    <location>
        <begin position="684"/>
        <end position="753"/>
    </location>
</feature>
<dbReference type="InterPro" id="IPR001764">
    <property type="entry name" value="Glyco_hydro_3_N"/>
</dbReference>
<dbReference type="SMART" id="SM01217">
    <property type="entry name" value="Fn3_like"/>
    <property type="match status" value="1"/>
</dbReference>
<dbReference type="Gene3D" id="3.20.20.300">
    <property type="entry name" value="Glycoside hydrolase, family 3, N-terminal domain"/>
    <property type="match status" value="1"/>
</dbReference>
<accession>A0A9W5YCC7</accession>
<dbReference type="Pfam" id="PF14310">
    <property type="entry name" value="Fn3-like"/>
    <property type="match status" value="1"/>
</dbReference>
<dbReference type="EMBL" id="BRLB01000005">
    <property type="protein sequence ID" value="GKX29738.1"/>
    <property type="molecule type" value="Genomic_DNA"/>
</dbReference>
<dbReference type="RefSeq" id="WP_281815389.1">
    <property type="nucleotide sequence ID" value="NZ_BRLB01000005.1"/>
</dbReference>
<dbReference type="Gene3D" id="2.60.40.10">
    <property type="entry name" value="Immunoglobulins"/>
    <property type="match status" value="1"/>
</dbReference>
<dbReference type="PRINTS" id="PR00133">
    <property type="entry name" value="GLHYDRLASE3"/>
</dbReference>
<dbReference type="InterPro" id="IPR017853">
    <property type="entry name" value="GH"/>
</dbReference>
<dbReference type="PANTHER" id="PTHR30620">
    <property type="entry name" value="PERIPLASMIC BETA-GLUCOSIDASE-RELATED"/>
    <property type="match status" value="1"/>
</dbReference>
<dbReference type="InterPro" id="IPR002772">
    <property type="entry name" value="Glyco_hydro_3_C"/>
</dbReference>
<proteinExistence type="predicted"/>
<organism evidence="3 4">
    <name type="scientific">Vallitalea longa</name>
    <dbReference type="NCBI Taxonomy" id="2936439"/>
    <lineage>
        <taxon>Bacteria</taxon>
        <taxon>Bacillati</taxon>
        <taxon>Bacillota</taxon>
        <taxon>Clostridia</taxon>
        <taxon>Lachnospirales</taxon>
        <taxon>Vallitaleaceae</taxon>
        <taxon>Vallitalea</taxon>
    </lineage>
</organism>
<evidence type="ECO:0000313" key="4">
    <source>
        <dbReference type="Proteomes" id="UP001144256"/>
    </source>
</evidence>
<comment type="caution">
    <text evidence="3">The sequence shown here is derived from an EMBL/GenBank/DDBJ whole genome shotgun (WGS) entry which is preliminary data.</text>
</comment>
<dbReference type="Pfam" id="PF01915">
    <property type="entry name" value="Glyco_hydro_3_C"/>
    <property type="match status" value="1"/>
</dbReference>
<dbReference type="InterPro" id="IPR051915">
    <property type="entry name" value="Cellulose_Degrad_GH3"/>
</dbReference>
<reference evidence="3" key="1">
    <citation type="submission" date="2022-06" db="EMBL/GenBank/DDBJ databases">
        <title>Vallitalea longa sp. nov., an anaerobic bacterium isolated from marine sediment.</title>
        <authorList>
            <person name="Hirano S."/>
            <person name="Terahara T."/>
            <person name="Mori K."/>
            <person name="Hamada M."/>
            <person name="Matsumoto R."/>
            <person name="Kobayashi T."/>
        </authorList>
    </citation>
    <scope>NUCLEOTIDE SEQUENCE</scope>
    <source>
        <strain evidence="3">SH18-1</strain>
    </source>
</reference>
<dbReference type="SUPFAM" id="SSF51445">
    <property type="entry name" value="(Trans)glycosidases"/>
    <property type="match status" value="1"/>
</dbReference>